<organism evidence="2 3">
    <name type="scientific">Streptantibioticus silvisoli</name>
    <dbReference type="NCBI Taxonomy" id="2705255"/>
    <lineage>
        <taxon>Bacteria</taxon>
        <taxon>Bacillati</taxon>
        <taxon>Actinomycetota</taxon>
        <taxon>Actinomycetes</taxon>
        <taxon>Kitasatosporales</taxon>
        <taxon>Streptomycetaceae</taxon>
        <taxon>Streptantibioticus</taxon>
    </lineage>
</organism>
<proteinExistence type="predicted"/>
<dbReference type="InterPro" id="IPR025164">
    <property type="entry name" value="Toastrack_DUF4097"/>
</dbReference>
<evidence type="ECO:0000259" key="1">
    <source>
        <dbReference type="Pfam" id="PF13349"/>
    </source>
</evidence>
<feature type="domain" description="DUF4097" evidence="1">
    <location>
        <begin position="81"/>
        <end position="228"/>
    </location>
</feature>
<accession>A0ABT6W057</accession>
<name>A0ABT6W057_9ACTN</name>
<sequence>MPSFDLTGPLTLTLEFDVGTARIGAGERSTAVVEVLPADGADDADVRAAQQTAVTCADGVLLVKGPRKRGLFGKSGSLDISVELPAGSEVRATSPMAGITCEGRLGECRIKTSLGDIRVEEAAGAHLRTDHGDIRVDHVTGDAEITGAGRIDAGEITGAATMKNGNGETTITTVGGELRVNAANGRITVGTARSGIDAKSANGGIRVGEVSRGRVVLQTAVGDIEVGVREPVAAWLDVNTRFGSVRNAISPSDGPGDSGESVEVRARTGVGDIVITRTQPSTTLEKHV</sequence>
<evidence type="ECO:0000313" key="3">
    <source>
        <dbReference type="Proteomes" id="UP001156398"/>
    </source>
</evidence>
<dbReference type="RefSeq" id="WP_271325387.1">
    <property type="nucleotide sequence ID" value="NZ_JAAGKO020000020.1"/>
</dbReference>
<gene>
    <name evidence="2" type="ORF">POF43_015670</name>
</gene>
<dbReference type="Pfam" id="PF13349">
    <property type="entry name" value="DUF4097"/>
    <property type="match status" value="1"/>
</dbReference>
<dbReference type="Proteomes" id="UP001156398">
    <property type="component" value="Unassembled WGS sequence"/>
</dbReference>
<protein>
    <submittedName>
        <fullName evidence="2">DUF4097 family beta strand repeat-containing protein</fullName>
    </submittedName>
</protein>
<dbReference type="EMBL" id="JAAGKO020000020">
    <property type="protein sequence ID" value="MDI5964138.1"/>
    <property type="molecule type" value="Genomic_DNA"/>
</dbReference>
<reference evidence="2 3" key="1">
    <citation type="submission" date="2023-05" db="EMBL/GenBank/DDBJ databases">
        <title>Streptantibioticus silvisoli sp. nov., acidotolerant actinomycetes 1 from pine litter.</title>
        <authorList>
            <person name="Swiecimska M."/>
            <person name="Golinska P."/>
            <person name="Sangal V."/>
            <person name="Wachnowicz B."/>
            <person name="Goodfellow M."/>
        </authorList>
    </citation>
    <scope>NUCLEOTIDE SEQUENCE [LARGE SCALE GENOMIC DNA]</scope>
    <source>
        <strain evidence="2 3">SL54</strain>
    </source>
</reference>
<comment type="caution">
    <text evidence="2">The sequence shown here is derived from an EMBL/GenBank/DDBJ whole genome shotgun (WGS) entry which is preliminary data.</text>
</comment>
<keyword evidence="3" id="KW-1185">Reference proteome</keyword>
<evidence type="ECO:0000313" key="2">
    <source>
        <dbReference type="EMBL" id="MDI5964138.1"/>
    </source>
</evidence>